<evidence type="ECO:0000313" key="3">
    <source>
        <dbReference type="EMBL" id="ORY55868.1"/>
    </source>
</evidence>
<dbReference type="InParanoid" id="A0A1Y2D9E1"/>
<dbReference type="RefSeq" id="XP_040709820.1">
    <property type="nucleotide sequence ID" value="XM_040857394.1"/>
</dbReference>
<dbReference type="PANTHER" id="PTHR42678:SF2">
    <property type="entry name" value="AMIDASE FAMILY PROTEIN (AFU_ORTHOLOGUE AFUA_6G14410)"/>
    <property type="match status" value="1"/>
</dbReference>
<dbReference type="SUPFAM" id="SSF75304">
    <property type="entry name" value="Amidase signature (AS) enzymes"/>
    <property type="match status" value="1"/>
</dbReference>
<dbReference type="InterPro" id="IPR036928">
    <property type="entry name" value="AS_sf"/>
</dbReference>
<dbReference type="Gene3D" id="3.90.1300.10">
    <property type="entry name" value="Amidase signature (AS) domain"/>
    <property type="match status" value="1"/>
</dbReference>
<feature type="domain" description="Amidase" evidence="2">
    <location>
        <begin position="27"/>
        <end position="419"/>
    </location>
</feature>
<name>A0A1Y2D9E1_9PEZI</name>
<evidence type="ECO:0000259" key="2">
    <source>
        <dbReference type="Pfam" id="PF01425"/>
    </source>
</evidence>
<dbReference type="GeneID" id="63773606"/>
<dbReference type="AlphaFoldDB" id="A0A1Y2D9E1"/>
<protein>
    <submittedName>
        <fullName evidence="3">Amidase</fullName>
    </submittedName>
</protein>
<reference evidence="3 4" key="1">
    <citation type="submission" date="2016-07" db="EMBL/GenBank/DDBJ databases">
        <title>Pervasive Adenine N6-methylation of Active Genes in Fungi.</title>
        <authorList>
            <consortium name="DOE Joint Genome Institute"/>
            <person name="Mondo S.J."/>
            <person name="Dannebaum R.O."/>
            <person name="Kuo R.C."/>
            <person name="Labutti K."/>
            <person name="Haridas S."/>
            <person name="Kuo A."/>
            <person name="Salamov A."/>
            <person name="Ahrendt S.R."/>
            <person name="Lipzen A."/>
            <person name="Sullivan W."/>
            <person name="Andreopoulos W.B."/>
            <person name="Clum A."/>
            <person name="Lindquist E."/>
            <person name="Daum C."/>
            <person name="Ramamoorthy G.K."/>
            <person name="Gryganskyi A."/>
            <person name="Culley D."/>
            <person name="Magnuson J.K."/>
            <person name="James T.Y."/>
            <person name="O'Malley M.A."/>
            <person name="Stajich J.E."/>
            <person name="Spatafora J.W."/>
            <person name="Visel A."/>
            <person name="Grigoriev I.V."/>
        </authorList>
    </citation>
    <scope>NUCLEOTIDE SEQUENCE [LARGE SCALE GENOMIC DNA]</scope>
    <source>
        <strain evidence="3 4">CBS 129021</strain>
    </source>
</reference>
<sequence length="439" mass="47729">MEPYSLTATQAVAKFKDGSLTVENYAKSLLSRIDQRDSAVKGWVYLDRDYVIEQARALDRIPHANRGPLHGVGVAVKDVIYTKDMPTQFNSPIYEGDAPKVDAASITILRQAGALILGKTTTTEFASTLRGGPTCNPHDLKRTPGGSSSGSGAVVGDLQAPIALGTQTGGSTIRPASFNGIYALKPTWNSISREGQKMYSLILDTIGFFARSVEDLELLVDVFALEDDESPPQEPFSVKRAKFAVLKSPMWSQAGPGTVAAMEVGAKLLRDHGAEVEEIELPAEFDKMQEWHETVMHSDGRPTFLPEYQVAKDKLQAFLVGHVENEKRLTRAEQLKAFDGIAALRPRIDEIAGKYTAIITPSVRDVAPLGLDSTGSAVFNSMWTGLHTPVVNIPGFKGEDGMPIGLSLVAPRYRDRHLLAASKAVGDIWEQKGGWKRTV</sequence>
<evidence type="ECO:0000256" key="1">
    <source>
        <dbReference type="SAM" id="MobiDB-lite"/>
    </source>
</evidence>
<accession>A0A1Y2D9E1</accession>
<organism evidence="3 4">
    <name type="scientific">Pseudomassariella vexata</name>
    <dbReference type="NCBI Taxonomy" id="1141098"/>
    <lineage>
        <taxon>Eukaryota</taxon>
        <taxon>Fungi</taxon>
        <taxon>Dikarya</taxon>
        <taxon>Ascomycota</taxon>
        <taxon>Pezizomycotina</taxon>
        <taxon>Sordariomycetes</taxon>
        <taxon>Xylariomycetidae</taxon>
        <taxon>Amphisphaeriales</taxon>
        <taxon>Pseudomassariaceae</taxon>
        <taxon>Pseudomassariella</taxon>
    </lineage>
</organism>
<keyword evidence="4" id="KW-1185">Reference proteome</keyword>
<dbReference type="PANTHER" id="PTHR42678">
    <property type="entry name" value="AMIDASE"/>
    <property type="match status" value="1"/>
</dbReference>
<proteinExistence type="predicted"/>
<comment type="caution">
    <text evidence="3">The sequence shown here is derived from an EMBL/GenBank/DDBJ whole genome shotgun (WGS) entry which is preliminary data.</text>
</comment>
<feature type="region of interest" description="Disordered" evidence="1">
    <location>
        <begin position="127"/>
        <end position="151"/>
    </location>
</feature>
<dbReference type="EMBL" id="MCFJ01000025">
    <property type="protein sequence ID" value="ORY55868.1"/>
    <property type="molecule type" value="Genomic_DNA"/>
</dbReference>
<evidence type="ECO:0000313" key="4">
    <source>
        <dbReference type="Proteomes" id="UP000193689"/>
    </source>
</evidence>
<dbReference type="InterPro" id="IPR023631">
    <property type="entry name" value="Amidase_dom"/>
</dbReference>
<dbReference type="STRING" id="1141098.A0A1Y2D9E1"/>
<gene>
    <name evidence="3" type="ORF">BCR38DRAFT_379874</name>
</gene>
<dbReference type="OrthoDB" id="6428749at2759"/>
<dbReference type="Pfam" id="PF01425">
    <property type="entry name" value="Amidase"/>
    <property type="match status" value="1"/>
</dbReference>
<dbReference type="Proteomes" id="UP000193689">
    <property type="component" value="Unassembled WGS sequence"/>
</dbReference>